<feature type="transmembrane region" description="Helical" evidence="10">
    <location>
        <begin position="195"/>
        <end position="217"/>
    </location>
</feature>
<dbReference type="InterPro" id="IPR035906">
    <property type="entry name" value="MetI-like_sf"/>
</dbReference>
<evidence type="ECO:0000256" key="10">
    <source>
        <dbReference type="RuleBase" id="RU363032"/>
    </source>
</evidence>
<dbReference type="PROSITE" id="PS50928">
    <property type="entry name" value="ABC_TM1"/>
    <property type="match status" value="1"/>
</dbReference>
<keyword evidence="7" id="KW-0029">Amino-acid transport</keyword>
<comment type="subcellular location">
    <subcellularLocation>
        <location evidence="1">Cell inner membrane</location>
        <topology evidence="1">Multi-pass membrane protein</topology>
    </subcellularLocation>
    <subcellularLocation>
        <location evidence="10">Cell membrane</location>
        <topology evidence="10">Multi-pass membrane protein</topology>
    </subcellularLocation>
</comment>
<dbReference type="CDD" id="cd06261">
    <property type="entry name" value="TM_PBP2"/>
    <property type="match status" value="1"/>
</dbReference>
<keyword evidence="5" id="KW-0997">Cell inner membrane</keyword>
<evidence type="ECO:0000259" key="11">
    <source>
        <dbReference type="PROSITE" id="PS50928"/>
    </source>
</evidence>
<evidence type="ECO:0000256" key="2">
    <source>
        <dbReference type="ARBA" id="ARBA00010072"/>
    </source>
</evidence>
<keyword evidence="9 10" id="KW-0472">Membrane</keyword>
<dbReference type="Pfam" id="PF00528">
    <property type="entry name" value="BPD_transp_1"/>
    <property type="match status" value="1"/>
</dbReference>
<comment type="caution">
    <text evidence="12">The sequence shown here is derived from an EMBL/GenBank/DDBJ whole genome shotgun (WGS) entry which is preliminary data.</text>
</comment>
<evidence type="ECO:0000256" key="6">
    <source>
        <dbReference type="ARBA" id="ARBA00022692"/>
    </source>
</evidence>
<dbReference type="GO" id="GO:0006865">
    <property type="term" value="P:amino acid transport"/>
    <property type="evidence" value="ECO:0007669"/>
    <property type="project" value="UniProtKB-KW"/>
</dbReference>
<name>A0AAE8EMM2_9GAMM</name>
<dbReference type="GO" id="GO:0043190">
    <property type="term" value="C:ATP-binding cassette (ABC) transporter complex"/>
    <property type="evidence" value="ECO:0007669"/>
    <property type="project" value="InterPro"/>
</dbReference>
<keyword evidence="3 10" id="KW-0813">Transport</keyword>
<feature type="transmembrane region" description="Helical" evidence="10">
    <location>
        <begin position="64"/>
        <end position="82"/>
    </location>
</feature>
<sequence length="231" mass="25931">MVFSLDFFIVNFPVVLQAVPLTLGIALASVILSTLFGAILAVIKIKRIPVLYPIASIFMSFSRSVPNLAVLYFLYFAFPYFVGALRGDYSIALGANKLNPNLVAIITFTITFSVYFAEVFRSAYYSVDKGQFEAAWSIGLPTRTYLRRIIFPQATIQALPNYTSVVIDLIKDTSLVYTISVMDIMGKATFVAARGFHYIDAYLIAFVIYLIICFTISKSLRYLEVKLSCYR</sequence>
<organism evidence="12 13">
    <name type="scientific">Brenneria goodwinii</name>
    <dbReference type="NCBI Taxonomy" id="1109412"/>
    <lineage>
        <taxon>Bacteria</taxon>
        <taxon>Pseudomonadati</taxon>
        <taxon>Pseudomonadota</taxon>
        <taxon>Gammaproteobacteria</taxon>
        <taxon>Enterobacterales</taxon>
        <taxon>Pectobacteriaceae</taxon>
        <taxon>Brenneria</taxon>
    </lineage>
</organism>
<dbReference type="EMBL" id="MJLX01000036">
    <property type="protein sequence ID" value="RLM22044.1"/>
    <property type="molecule type" value="Genomic_DNA"/>
</dbReference>
<dbReference type="Gene3D" id="1.10.3720.10">
    <property type="entry name" value="MetI-like"/>
    <property type="match status" value="1"/>
</dbReference>
<dbReference type="AlphaFoldDB" id="A0AAE8EMM2"/>
<evidence type="ECO:0000256" key="1">
    <source>
        <dbReference type="ARBA" id="ARBA00004429"/>
    </source>
</evidence>
<feature type="transmembrane region" description="Helical" evidence="10">
    <location>
        <begin position="20"/>
        <end position="43"/>
    </location>
</feature>
<reference evidence="12 13" key="1">
    <citation type="submission" date="2016-09" db="EMBL/GenBank/DDBJ databases">
        <authorList>
            <person name="Doonan J."/>
            <person name="Pachebat J.A."/>
            <person name="Golyshin P.N."/>
            <person name="Denman S."/>
            <person name="Mcdonald J.E."/>
        </authorList>
    </citation>
    <scope>NUCLEOTIDE SEQUENCE [LARGE SCALE GENOMIC DNA]</scope>
    <source>
        <strain evidence="12 13">FRB141</strain>
    </source>
</reference>
<dbReference type="InterPro" id="IPR000515">
    <property type="entry name" value="MetI-like"/>
</dbReference>
<evidence type="ECO:0000256" key="8">
    <source>
        <dbReference type="ARBA" id="ARBA00022989"/>
    </source>
</evidence>
<dbReference type="PANTHER" id="PTHR30614:SF0">
    <property type="entry name" value="L-CYSTINE TRANSPORT SYSTEM PERMEASE PROTEIN TCYL"/>
    <property type="match status" value="1"/>
</dbReference>
<evidence type="ECO:0000313" key="12">
    <source>
        <dbReference type="EMBL" id="RLM22044.1"/>
    </source>
</evidence>
<evidence type="ECO:0000256" key="4">
    <source>
        <dbReference type="ARBA" id="ARBA00022475"/>
    </source>
</evidence>
<evidence type="ECO:0000256" key="3">
    <source>
        <dbReference type="ARBA" id="ARBA00022448"/>
    </source>
</evidence>
<evidence type="ECO:0000256" key="9">
    <source>
        <dbReference type="ARBA" id="ARBA00023136"/>
    </source>
</evidence>
<accession>A0AAE8EMM2</accession>
<dbReference type="NCBIfam" id="TIGR01726">
    <property type="entry name" value="HEQRo_perm_3TM"/>
    <property type="match status" value="1"/>
</dbReference>
<evidence type="ECO:0000256" key="5">
    <source>
        <dbReference type="ARBA" id="ARBA00022519"/>
    </source>
</evidence>
<keyword evidence="6 10" id="KW-0812">Transmembrane</keyword>
<dbReference type="PANTHER" id="PTHR30614">
    <property type="entry name" value="MEMBRANE COMPONENT OF AMINO ACID ABC TRANSPORTER"/>
    <property type="match status" value="1"/>
</dbReference>
<feature type="domain" description="ABC transmembrane type-1" evidence="11">
    <location>
        <begin position="19"/>
        <end position="217"/>
    </location>
</feature>
<dbReference type="InterPro" id="IPR043429">
    <property type="entry name" value="ArtM/GltK/GlnP/TcyL/YhdX-like"/>
</dbReference>
<dbReference type="InterPro" id="IPR010065">
    <property type="entry name" value="AA_ABC_transptr_permease_3TM"/>
</dbReference>
<dbReference type="Proteomes" id="UP000285972">
    <property type="component" value="Unassembled WGS sequence"/>
</dbReference>
<dbReference type="SUPFAM" id="SSF161098">
    <property type="entry name" value="MetI-like"/>
    <property type="match status" value="1"/>
</dbReference>
<evidence type="ECO:0000256" key="7">
    <source>
        <dbReference type="ARBA" id="ARBA00022970"/>
    </source>
</evidence>
<gene>
    <name evidence="12" type="ORF">BIY26_13565</name>
</gene>
<dbReference type="GO" id="GO:0022857">
    <property type="term" value="F:transmembrane transporter activity"/>
    <property type="evidence" value="ECO:0007669"/>
    <property type="project" value="InterPro"/>
</dbReference>
<comment type="similarity">
    <text evidence="2">Belongs to the binding-protein-dependent transport system permease family. HisMQ subfamily.</text>
</comment>
<feature type="transmembrane region" description="Helical" evidence="10">
    <location>
        <begin position="102"/>
        <end position="120"/>
    </location>
</feature>
<protein>
    <recommendedName>
        <fullName evidence="11">ABC transmembrane type-1 domain-containing protein</fullName>
    </recommendedName>
</protein>
<keyword evidence="8 10" id="KW-1133">Transmembrane helix</keyword>
<evidence type="ECO:0000313" key="13">
    <source>
        <dbReference type="Proteomes" id="UP000285972"/>
    </source>
</evidence>
<proteinExistence type="inferred from homology"/>
<keyword evidence="4" id="KW-1003">Cell membrane</keyword>